<dbReference type="GO" id="GO:0043565">
    <property type="term" value="F:sequence-specific DNA binding"/>
    <property type="evidence" value="ECO:0007669"/>
    <property type="project" value="InterPro"/>
</dbReference>
<dbReference type="InterPro" id="IPR036576">
    <property type="entry name" value="WRKY_dom_sf"/>
</dbReference>
<dbReference type="GO" id="GO:0005634">
    <property type="term" value="C:nucleus"/>
    <property type="evidence" value="ECO:0007669"/>
    <property type="project" value="UniProtKB-SubCell"/>
</dbReference>
<dbReference type="Gene3D" id="2.20.25.80">
    <property type="entry name" value="WRKY domain"/>
    <property type="match status" value="2"/>
</dbReference>
<dbReference type="InterPro" id="IPR003657">
    <property type="entry name" value="WRKY_dom"/>
</dbReference>
<keyword evidence="4" id="KW-0238">DNA-binding</keyword>
<feature type="compositionally biased region" description="Polar residues" evidence="7">
    <location>
        <begin position="130"/>
        <end position="148"/>
    </location>
</feature>
<evidence type="ECO:0000256" key="1">
    <source>
        <dbReference type="ARBA" id="ARBA00004123"/>
    </source>
</evidence>
<keyword evidence="2" id="KW-0677">Repeat</keyword>
<sequence length="496" mass="54407">MADEQGESSEALEMETLERNEEEEDEDEVEEDEAEEPEEGGYGGELPSPESEAGGESREAQSETLAPRCSPEVAEKDRCGGDGFQVNSTLKSNDGAKSEEQNGVLHEEVVPGADAQAENPHRSIACPTLSELSPTSVTQPISSVSSPTPVEHRLSPPKDNDLCKPKEEQQNSSARKTDTPVPALRVPSSDGYNWRKYGQKQVKSPKGSRSYYKCTYSECYAKKIECCDHSGCVTEIVYKSQHTHDPPKKTSSARENKISLAERVSGNNAVKQPCKIPKDSDLSTSVKENIHETPLLPDRKRQNLVNTDESGDTVVKEEHVSEPDHKRRLKKCQLEYSDSLLKPSKKPKFVVHAAGDVGISADGYRWRKYGQKMVKGNPNPRNYYRCTSAGCPVRKHIETAVDNTSAVIITYKGIHDHDMPVPKKRHGLPSAPLVAAAAPASMSNLQPKKSETVQSKARQSVDNEGELTGEDLDLGGEKAIESARTLLSIGFEIKPC</sequence>
<dbReference type="EMBL" id="MT123325">
    <property type="protein sequence ID" value="QQV37214.1"/>
    <property type="molecule type" value="mRNA"/>
</dbReference>
<accession>A0A7U0IKF9</accession>
<feature type="region of interest" description="Disordered" evidence="7">
    <location>
        <begin position="1"/>
        <end position="208"/>
    </location>
</feature>
<feature type="domain" description="WRKY" evidence="8">
    <location>
        <begin position="189"/>
        <end position="247"/>
    </location>
</feature>
<evidence type="ECO:0000313" key="10">
    <source>
        <dbReference type="EMBL" id="QQV37214.1"/>
    </source>
</evidence>
<keyword evidence="3" id="KW-0805">Transcription regulation</keyword>
<evidence type="ECO:0000256" key="2">
    <source>
        <dbReference type="ARBA" id="ARBA00022737"/>
    </source>
</evidence>
<evidence type="ECO:0000256" key="7">
    <source>
        <dbReference type="SAM" id="MobiDB-lite"/>
    </source>
</evidence>
<dbReference type="Pfam" id="PF03106">
    <property type="entry name" value="WRKY"/>
    <property type="match status" value="2"/>
</dbReference>
<organism evidence="9">
    <name type="scientific">Boehmeria nivea</name>
    <name type="common">Chinese grass</name>
    <name type="synonym">Urtica nivea</name>
    <dbReference type="NCBI Taxonomy" id="83906"/>
    <lineage>
        <taxon>Eukaryota</taxon>
        <taxon>Viridiplantae</taxon>
        <taxon>Streptophyta</taxon>
        <taxon>Embryophyta</taxon>
        <taxon>Tracheophyta</taxon>
        <taxon>Spermatophyta</taxon>
        <taxon>Magnoliopsida</taxon>
        <taxon>eudicotyledons</taxon>
        <taxon>Gunneridae</taxon>
        <taxon>Pentapetalae</taxon>
        <taxon>rosids</taxon>
        <taxon>fabids</taxon>
        <taxon>Rosales</taxon>
        <taxon>Urticaceae</taxon>
        <taxon>Boehmeria</taxon>
    </lineage>
</organism>
<evidence type="ECO:0000256" key="5">
    <source>
        <dbReference type="ARBA" id="ARBA00023163"/>
    </source>
</evidence>
<gene>
    <name evidence="9" type="primary">WRKY24_1</name>
    <name evidence="10" type="synonym">WRKY24_2</name>
</gene>
<dbReference type="InterPro" id="IPR044810">
    <property type="entry name" value="WRKY_plant"/>
</dbReference>
<protein>
    <submittedName>
        <fullName evidence="9">WRKY transcription factor</fullName>
    </submittedName>
</protein>
<name>A0A7U0IKF9_BOENI</name>
<comment type="subcellular location">
    <subcellularLocation>
        <location evidence="1">Nucleus</location>
    </subcellularLocation>
</comment>
<evidence type="ECO:0000256" key="6">
    <source>
        <dbReference type="ARBA" id="ARBA00023242"/>
    </source>
</evidence>
<keyword evidence="6" id="KW-0539">Nucleus</keyword>
<dbReference type="SUPFAM" id="SSF118290">
    <property type="entry name" value="WRKY DNA-binding domain"/>
    <property type="match status" value="2"/>
</dbReference>
<dbReference type="FunFam" id="2.20.25.80:FF:000006">
    <property type="entry name" value="WRKY transcription factor"/>
    <property type="match status" value="1"/>
</dbReference>
<evidence type="ECO:0000256" key="3">
    <source>
        <dbReference type="ARBA" id="ARBA00023015"/>
    </source>
</evidence>
<feature type="compositionally biased region" description="Acidic residues" evidence="7">
    <location>
        <begin position="1"/>
        <end position="39"/>
    </location>
</feature>
<reference evidence="9" key="1">
    <citation type="submission" date="2020-02" db="EMBL/GenBank/DDBJ databases">
        <title>The WRKY gene family in ramie (Boehmeria nivea L. Gaud): 26 BnWRKY genes expression analyses and overexpression of BnWRKY23 increased drought stress tolerance in Arabidopsis thaliana.</title>
        <authorList>
            <person name="Bao Y."/>
            <person name="Dai L."/>
            <person name="Liao Y."/>
            <person name="Huang X."/>
            <person name="Liu L."/>
            <person name="Peng D."/>
            <person name="Wang B."/>
        </authorList>
    </citation>
    <scope>NUCLEOTIDE SEQUENCE</scope>
</reference>
<feature type="compositionally biased region" description="Basic and acidic residues" evidence="7">
    <location>
        <begin position="94"/>
        <end position="109"/>
    </location>
</feature>
<feature type="compositionally biased region" description="Acidic residues" evidence="7">
    <location>
        <begin position="463"/>
        <end position="474"/>
    </location>
</feature>
<dbReference type="PROSITE" id="PS50811">
    <property type="entry name" value="WRKY"/>
    <property type="match status" value="2"/>
</dbReference>
<dbReference type="SMART" id="SM00774">
    <property type="entry name" value="WRKY"/>
    <property type="match status" value="2"/>
</dbReference>
<proteinExistence type="evidence at transcript level"/>
<evidence type="ECO:0000256" key="4">
    <source>
        <dbReference type="ARBA" id="ARBA00023125"/>
    </source>
</evidence>
<feature type="domain" description="WRKY" evidence="8">
    <location>
        <begin position="355"/>
        <end position="420"/>
    </location>
</feature>
<dbReference type="AlphaFoldDB" id="A0A7U0IKF9"/>
<feature type="compositionally biased region" description="Basic and acidic residues" evidence="7">
    <location>
        <begin position="150"/>
        <end position="169"/>
    </location>
</feature>
<dbReference type="EMBL" id="MT123324">
    <property type="protein sequence ID" value="QQV37213.1"/>
    <property type="molecule type" value="mRNA"/>
</dbReference>
<feature type="region of interest" description="Disordered" evidence="7">
    <location>
        <begin position="442"/>
        <end position="474"/>
    </location>
</feature>
<dbReference type="PANTHER" id="PTHR31221">
    <property type="entry name" value="WRKY TRANSCRIPTION FACTOR PROTEIN 1-RELATED"/>
    <property type="match status" value="1"/>
</dbReference>
<evidence type="ECO:0000313" key="9">
    <source>
        <dbReference type="EMBL" id="QQV37213.1"/>
    </source>
</evidence>
<keyword evidence="5" id="KW-0804">Transcription</keyword>
<dbReference type="PANTHER" id="PTHR31221:SF150">
    <property type="entry name" value="WRKY TRANSCRIPTION FACTOR 32-RELATED"/>
    <property type="match status" value="1"/>
</dbReference>
<dbReference type="GO" id="GO:0003700">
    <property type="term" value="F:DNA-binding transcription factor activity"/>
    <property type="evidence" value="ECO:0007669"/>
    <property type="project" value="InterPro"/>
</dbReference>
<evidence type="ECO:0000259" key="8">
    <source>
        <dbReference type="PROSITE" id="PS50811"/>
    </source>
</evidence>